<keyword evidence="2" id="KW-0255">Endonuclease</keyword>
<evidence type="ECO:0000313" key="2">
    <source>
        <dbReference type="EMBL" id="MBW4547193.1"/>
    </source>
</evidence>
<dbReference type="Pfam" id="PF01844">
    <property type="entry name" value="HNH"/>
    <property type="match status" value="1"/>
</dbReference>
<evidence type="ECO:0000259" key="1">
    <source>
        <dbReference type="Pfam" id="PF01844"/>
    </source>
</evidence>
<accession>A0A951PR45</accession>
<reference evidence="2" key="1">
    <citation type="submission" date="2021-05" db="EMBL/GenBank/DDBJ databases">
        <authorList>
            <person name="Pietrasiak N."/>
            <person name="Ward R."/>
            <person name="Stajich J.E."/>
            <person name="Kurbessoian T."/>
        </authorList>
    </citation>
    <scope>NUCLEOTIDE SEQUENCE</scope>
    <source>
        <strain evidence="2">CPER-KK1</strain>
    </source>
</reference>
<dbReference type="InterPro" id="IPR002711">
    <property type="entry name" value="HNH"/>
</dbReference>
<comment type="caution">
    <text evidence="2">The sequence shown here is derived from an EMBL/GenBank/DDBJ whole genome shotgun (WGS) entry which is preliminary data.</text>
</comment>
<organism evidence="2 3">
    <name type="scientific">Symplocastrum torsivum CPER-KK1</name>
    <dbReference type="NCBI Taxonomy" id="450513"/>
    <lineage>
        <taxon>Bacteria</taxon>
        <taxon>Bacillati</taxon>
        <taxon>Cyanobacteriota</taxon>
        <taxon>Cyanophyceae</taxon>
        <taxon>Oscillatoriophycideae</taxon>
        <taxon>Oscillatoriales</taxon>
        <taxon>Microcoleaceae</taxon>
        <taxon>Symplocastrum</taxon>
    </lineage>
</organism>
<keyword evidence="2" id="KW-0378">Hydrolase</keyword>
<feature type="domain" description="HNH" evidence="1">
    <location>
        <begin position="38"/>
        <end position="83"/>
    </location>
</feature>
<evidence type="ECO:0000313" key="3">
    <source>
        <dbReference type="Proteomes" id="UP000753908"/>
    </source>
</evidence>
<dbReference type="EMBL" id="JAHHIF010000037">
    <property type="protein sequence ID" value="MBW4547193.1"/>
    <property type="molecule type" value="Genomic_DNA"/>
</dbReference>
<keyword evidence="2" id="KW-0540">Nuclease</keyword>
<gene>
    <name evidence="2" type="ORF">KME25_22560</name>
</gene>
<dbReference type="Proteomes" id="UP000753908">
    <property type="component" value="Unassembled WGS sequence"/>
</dbReference>
<dbReference type="GO" id="GO:0003676">
    <property type="term" value="F:nucleic acid binding"/>
    <property type="evidence" value="ECO:0007669"/>
    <property type="project" value="InterPro"/>
</dbReference>
<dbReference type="AlphaFoldDB" id="A0A951PR45"/>
<protein>
    <submittedName>
        <fullName evidence="2">HNH endonuclease</fullName>
    </submittedName>
</protein>
<dbReference type="GO" id="GO:0008270">
    <property type="term" value="F:zinc ion binding"/>
    <property type="evidence" value="ECO:0007669"/>
    <property type="project" value="InterPro"/>
</dbReference>
<proteinExistence type="predicted"/>
<dbReference type="GO" id="GO:0004519">
    <property type="term" value="F:endonuclease activity"/>
    <property type="evidence" value="ECO:0007669"/>
    <property type="project" value="UniProtKB-KW"/>
</dbReference>
<name>A0A951PR45_9CYAN</name>
<dbReference type="Gene3D" id="1.10.30.50">
    <property type="match status" value="1"/>
</dbReference>
<sequence>MRPIERGSCPIDKAGVPKIFSKYQDARGDLINRLGEYCSFCETPLGASLAIEHILPKNLNPELEGDWNNFLLACTNCNSTKGYKNIVLSDYYWPDRDNTARAFVYLTGGLVRVNPNLRDSEQQQADKTLKLTGLDRIPGNDPAMRDRRWLNRRKAWDIAERSLQNLRNNDTVFMREQIVETARTRGFWSVWMTVFRQDTDMIEQFINAFEGTCRSCFDDEFNLVPRPGGAI</sequence>
<reference evidence="2" key="2">
    <citation type="journal article" date="2022" name="Microbiol. Resour. Announc.">
        <title>Metagenome Sequencing to Explore Phylogenomics of Terrestrial Cyanobacteria.</title>
        <authorList>
            <person name="Ward R.D."/>
            <person name="Stajich J.E."/>
            <person name="Johansen J.R."/>
            <person name="Huntemann M."/>
            <person name="Clum A."/>
            <person name="Foster B."/>
            <person name="Foster B."/>
            <person name="Roux S."/>
            <person name="Palaniappan K."/>
            <person name="Varghese N."/>
            <person name="Mukherjee S."/>
            <person name="Reddy T.B.K."/>
            <person name="Daum C."/>
            <person name="Copeland A."/>
            <person name="Chen I.A."/>
            <person name="Ivanova N.N."/>
            <person name="Kyrpides N.C."/>
            <person name="Shapiro N."/>
            <person name="Eloe-Fadrosh E.A."/>
            <person name="Pietrasiak N."/>
        </authorList>
    </citation>
    <scope>NUCLEOTIDE SEQUENCE</scope>
    <source>
        <strain evidence="2">CPER-KK1</strain>
    </source>
</reference>